<protein>
    <submittedName>
        <fullName evidence="1">Uncharacterized protein</fullName>
    </submittedName>
</protein>
<gene>
    <name evidence="1" type="ORF">P4S50_17080</name>
</gene>
<reference evidence="1 2" key="1">
    <citation type="submission" date="2023-03" db="EMBL/GenBank/DDBJ databases">
        <title>Complete genome sequence of Tepidibacter sp. SWIR-1, isolated from a deep-sea hydrothermal vent.</title>
        <authorList>
            <person name="Li X."/>
        </authorList>
    </citation>
    <scope>NUCLEOTIDE SEQUENCE [LARGE SCALE GENOMIC DNA]</scope>
    <source>
        <strain evidence="1 2">SWIR-1</strain>
    </source>
</reference>
<dbReference type="EMBL" id="CP120733">
    <property type="protein sequence ID" value="WFD10068.1"/>
    <property type="molecule type" value="Genomic_DNA"/>
</dbReference>
<dbReference type="RefSeq" id="WP_277732045.1">
    <property type="nucleotide sequence ID" value="NZ_CP120733.1"/>
</dbReference>
<evidence type="ECO:0000313" key="1">
    <source>
        <dbReference type="EMBL" id="WFD10068.1"/>
    </source>
</evidence>
<sequence>MNIDESVSCPNCNGKNFSLKYEAKYVYVYKIDTNNIKSINKSSHVPFLFDTRDKTDSNQYIECEKCKSRYKCDLEHDHEKIDFTILQKAIRSDHIQDPEFLG</sequence>
<evidence type="ECO:0000313" key="2">
    <source>
        <dbReference type="Proteomes" id="UP001222800"/>
    </source>
</evidence>
<keyword evidence="2" id="KW-1185">Reference proteome</keyword>
<proteinExistence type="predicted"/>
<accession>A0ABY8EAY1</accession>
<dbReference type="Proteomes" id="UP001222800">
    <property type="component" value="Chromosome"/>
</dbReference>
<name>A0ABY8EAY1_9FIRM</name>
<organism evidence="1 2">
    <name type="scientific">Tepidibacter hydrothermalis</name>
    <dbReference type="NCBI Taxonomy" id="3036126"/>
    <lineage>
        <taxon>Bacteria</taxon>
        <taxon>Bacillati</taxon>
        <taxon>Bacillota</taxon>
        <taxon>Clostridia</taxon>
        <taxon>Peptostreptococcales</taxon>
        <taxon>Peptostreptococcaceae</taxon>
        <taxon>Tepidibacter</taxon>
    </lineage>
</organism>